<dbReference type="EMBL" id="CP157804">
    <property type="protein sequence ID" value="XBQ22803.1"/>
    <property type="molecule type" value="Genomic_DNA"/>
</dbReference>
<dbReference type="RefSeq" id="WP_349351632.1">
    <property type="nucleotide sequence ID" value="NZ_CP157804.1"/>
</dbReference>
<evidence type="ECO:0008006" key="2">
    <source>
        <dbReference type="Google" id="ProtNLM"/>
    </source>
</evidence>
<proteinExistence type="predicted"/>
<organism evidence="1">
    <name type="scientific">Flagellimonas sp. MMG031</name>
    <dbReference type="NCBI Taxonomy" id="3158549"/>
    <lineage>
        <taxon>Bacteria</taxon>
        <taxon>Pseudomonadati</taxon>
        <taxon>Bacteroidota</taxon>
        <taxon>Flavobacteriia</taxon>
        <taxon>Flavobacteriales</taxon>
        <taxon>Flavobacteriaceae</taxon>
        <taxon>Flagellimonas</taxon>
    </lineage>
</organism>
<dbReference type="AlphaFoldDB" id="A0AAU7MWT8"/>
<sequence>MKIRMEQEENQIVQICQEFAKKADQLEVKGCNDLDYKENGFIEDFNKLFSQYCYGKQNRTHSGLNFRQPPRYSNVAYAKREIIEKKSKTRYQVTFEKEPKIGSIRFIIDKKHGSWKIIRFETFLGVANQRKTEAEEIWRKHRL</sequence>
<name>A0AAU7MWT8_9FLAO</name>
<dbReference type="KEGG" id="fld:ABNE31_14485"/>
<protein>
    <recommendedName>
        <fullName evidence="2">NTF2 fold immunity protein domain-containing protein</fullName>
    </recommendedName>
</protein>
<accession>A0AAU7MWT8</accession>
<gene>
    <name evidence="1" type="ORF">ABNE31_14485</name>
</gene>
<reference evidence="1" key="1">
    <citation type="submission" date="2024-05" db="EMBL/GenBank/DDBJ databases">
        <title>Draft Genome Sequences of Flagellimonas sp. MMG031 and Marinobacter sp. MMG032 Isolated from the dinoflagellate Symbiodinium pilosum.</title>
        <authorList>
            <person name="Shikuma N.J."/>
            <person name="Farrell M.V."/>
        </authorList>
    </citation>
    <scope>NUCLEOTIDE SEQUENCE</scope>
    <source>
        <strain evidence="1">MMG031</strain>
    </source>
</reference>
<evidence type="ECO:0000313" key="1">
    <source>
        <dbReference type="EMBL" id="XBQ22803.1"/>
    </source>
</evidence>